<dbReference type="Pfam" id="PF00849">
    <property type="entry name" value="PseudoU_synth_2"/>
    <property type="match status" value="1"/>
</dbReference>
<dbReference type="GO" id="GO:0006396">
    <property type="term" value="P:RNA processing"/>
    <property type="evidence" value="ECO:0007669"/>
    <property type="project" value="UniProtKB-ARBA"/>
</dbReference>
<dbReference type="InterPro" id="IPR020103">
    <property type="entry name" value="PsdUridine_synth_cat_dom_sf"/>
</dbReference>
<dbReference type="HOGENOM" id="CLU_016902_11_2_9"/>
<dbReference type="Proteomes" id="UP000004893">
    <property type="component" value="Unassembled WGS sequence"/>
</dbReference>
<evidence type="ECO:0000313" key="7">
    <source>
        <dbReference type="Proteomes" id="UP000004893"/>
    </source>
</evidence>
<organism evidence="6 7">
    <name type="scientific">[Clostridium] hylemonae DSM 15053</name>
    <dbReference type="NCBI Taxonomy" id="553973"/>
    <lineage>
        <taxon>Bacteria</taxon>
        <taxon>Bacillati</taxon>
        <taxon>Bacillota</taxon>
        <taxon>Clostridia</taxon>
        <taxon>Lachnospirales</taxon>
        <taxon>Lachnospiraceae</taxon>
    </lineage>
</organism>
<dbReference type="InterPro" id="IPR006145">
    <property type="entry name" value="PsdUridine_synth_RsuA/RluA"/>
</dbReference>
<dbReference type="EMBL" id="ABYI02000040">
    <property type="protein sequence ID" value="EEG72620.1"/>
    <property type="molecule type" value="Genomic_DNA"/>
</dbReference>
<dbReference type="OrthoDB" id="9807829at2"/>
<reference evidence="6" key="2">
    <citation type="submission" date="2013-06" db="EMBL/GenBank/DDBJ databases">
        <title>Draft genome sequence of Clostridium hylemonae (DSM 15053).</title>
        <authorList>
            <person name="Sudarsanam P."/>
            <person name="Ley R."/>
            <person name="Guruge J."/>
            <person name="Turnbaugh P.J."/>
            <person name="Mahowald M."/>
            <person name="Liep D."/>
            <person name="Gordon J."/>
        </authorList>
    </citation>
    <scope>NUCLEOTIDE SEQUENCE</scope>
    <source>
        <strain evidence="6">DSM 15053</strain>
    </source>
</reference>
<dbReference type="SUPFAM" id="SSF55120">
    <property type="entry name" value="Pseudouridine synthase"/>
    <property type="match status" value="1"/>
</dbReference>
<evidence type="ECO:0000256" key="1">
    <source>
        <dbReference type="ARBA" id="ARBA00000073"/>
    </source>
</evidence>
<dbReference type="eggNOG" id="COG0564">
    <property type="taxonomic scope" value="Bacteria"/>
</dbReference>
<evidence type="ECO:0000256" key="2">
    <source>
        <dbReference type="ARBA" id="ARBA00031870"/>
    </source>
</evidence>
<dbReference type="CDD" id="cd02869">
    <property type="entry name" value="PseudoU_synth_RluA_like"/>
    <property type="match status" value="1"/>
</dbReference>
<protein>
    <recommendedName>
        <fullName evidence="2">RNA pseudouridylate synthase</fullName>
    </recommendedName>
    <alternativeName>
        <fullName evidence="3">RNA-uridine isomerase</fullName>
    </alternativeName>
</protein>
<dbReference type="Gene3D" id="3.30.2350.10">
    <property type="entry name" value="Pseudouridine synthase"/>
    <property type="match status" value="1"/>
</dbReference>
<dbReference type="GO" id="GO:0001522">
    <property type="term" value="P:pseudouridine synthesis"/>
    <property type="evidence" value="ECO:0007669"/>
    <property type="project" value="InterPro"/>
</dbReference>
<accession>C0C583</accession>
<dbReference type="InterPro" id="IPR050188">
    <property type="entry name" value="RluA_PseudoU_synthase"/>
</dbReference>
<evidence type="ECO:0000313" key="6">
    <source>
        <dbReference type="EMBL" id="EEG72620.1"/>
    </source>
</evidence>
<name>C0C583_9FIRM</name>
<feature type="region of interest" description="Disordered" evidence="4">
    <location>
        <begin position="151"/>
        <end position="174"/>
    </location>
</feature>
<reference evidence="6" key="1">
    <citation type="submission" date="2009-02" db="EMBL/GenBank/DDBJ databases">
        <authorList>
            <person name="Fulton L."/>
            <person name="Clifton S."/>
            <person name="Fulton B."/>
            <person name="Xu J."/>
            <person name="Minx P."/>
            <person name="Pepin K.H."/>
            <person name="Johnson M."/>
            <person name="Bhonagiri V."/>
            <person name="Nash W.E."/>
            <person name="Mardis E.R."/>
            <person name="Wilson R.K."/>
        </authorList>
    </citation>
    <scope>NUCLEOTIDE SEQUENCE [LARGE SCALE GENOMIC DNA]</scope>
    <source>
        <strain evidence="6">DSM 15053</strain>
    </source>
</reference>
<dbReference type="GO" id="GO:0009982">
    <property type="term" value="F:pseudouridine synthase activity"/>
    <property type="evidence" value="ECO:0007669"/>
    <property type="project" value="InterPro"/>
</dbReference>
<dbReference type="STRING" id="553973.CLOHYLEM_07258"/>
<dbReference type="GO" id="GO:0003723">
    <property type="term" value="F:RNA binding"/>
    <property type="evidence" value="ECO:0007669"/>
    <property type="project" value="InterPro"/>
</dbReference>
<sequence length="242" mass="27291">MKSNRLDILYEDKDIIVCVKPHGTAVQTKNTSAPDMVSMLKTHIFSQEPQNGEPYLAVIHRLDQPVEGILVFAKSPFAAKELNRQLQNKGFGKYYRALVDGIPPREEDTLENYMLKDGRTNTSRICTPDTPGAKQARLHYKIIQEGHGYFKKGHGETKRGRGKSQFPPSPAGPQTELDIQLDTGRHHQIRVQMAHLGCPIAGDTKYNPGAPNDGEWQQIQLCAYKLSFRHPRTGRQMDFSLL</sequence>
<comment type="catalytic activity">
    <reaction evidence="1">
        <text>a uridine in RNA = a pseudouridine in RNA</text>
        <dbReference type="Rhea" id="RHEA:48348"/>
        <dbReference type="Rhea" id="RHEA-COMP:12068"/>
        <dbReference type="Rhea" id="RHEA-COMP:12069"/>
        <dbReference type="ChEBI" id="CHEBI:65314"/>
        <dbReference type="ChEBI" id="CHEBI:65315"/>
    </reaction>
</comment>
<keyword evidence="6" id="KW-0413">Isomerase</keyword>
<evidence type="ECO:0000256" key="4">
    <source>
        <dbReference type="SAM" id="MobiDB-lite"/>
    </source>
</evidence>
<dbReference type="PANTHER" id="PTHR21600">
    <property type="entry name" value="MITOCHONDRIAL RNA PSEUDOURIDINE SYNTHASE"/>
    <property type="match status" value="1"/>
</dbReference>
<proteinExistence type="predicted"/>
<keyword evidence="7" id="KW-1185">Reference proteome</keyword>
<dbReference type="RefSeq" id="WP_006444614.1">
    <property type="nucleotide sequence ID" value="NZ_CP036524.1"/>
</dbReference>
<evidence type="ECO:0000259" key="5">
    <source>
        <dbReference type="Pfam" id="PF00849"/>
    </source>
</evidence>
<dbReference type="AlphaFoldDB" id="C0C583"/>
<comment type="caution">
    <text evidence="6">The sequence shown here is derived from an EMBL/GenBank/DDBJ whole genome shotgun (WGS) entry which is preliminary data.</text>
</comment>
<evidence type="ECO:0000256" key="3">
    <source>
        <dbReference type="ARBA" id="ARBA00033164"/>
    </source>
</evidence>
<dbReference type="GO" id="GO:0140098">
    <property type="term" value="F:catalytic activity, acting on RNA"/>
    <property type="evidence" value="ECO:0007669"/>
    <property type="project" value="UniProtKB-ARBA"/>
</dbReference>
<feature type="domain" description="Pseudouridine synthase RsuA/RluA-like" evidence="5">
    <location>
        <begin position="14"/>
        <end position="195"/>
    </location>
</feature>
<gene>
    <name evidence="6" type="ORF">CLOHYLEM_07258</name>
</gene>